<keyword evidence="4" id="KW-1185">Reference proteome</keyword>
<feature type="chain" id="PRO_5040736624" description="BACON domain-containing protein" evidence="1">
    <location>
        <begin position="28"/>
        <end position="794"/>
    </location>
</feature>
<comment type="caution">
    <text evidence="3">The sequence shown here is derived from an EMBL/GenBank/DDBJ whole genome shotgun (WGS) entry which is preliminary data.</text>
</comment>
<dbReference type="Proteomes" id="UP001139971">
    <property type="component" value="Unassembled WGS sequence"/>
</dbReference>
<dbReference type="Gene3D" id="2.60.40.10">
    <property type="entry name" value="Immunoglobulins"/>
    <property type="match status" value="1"/>
</dbReference>
<evidence type="ECO:0000259" key="2">
    <source>
        <dbReference type="Pfam" id="PF19190"/>
    </source>
</evidence>
<dbReference type="Pfam" id="PF19190">
    <property type="entry name" value="BACON_2"/>
    <property type="match status" value="1"/>
</dbReference>
<dbReference type="InterPro" id="IPR024361">
    <property type="entry name" value="BACON"/>
</dbReference>
<protein>
    <recommendedName>
        <fullName evidence="2">BACON domain-containing protein</fullName>
    </recommendedName>
</protein>
<dbReference type="InterPro" id="IPR015943">
    <property type="entry name" value="WD40/YVTN_repeat-like_dom_sf"/>
</dbReference>
<proteinExistence type="predicted"/>
<evidence type="ECO:0000313" key="4">
    <source>
        <dbReference type="Proteomes" id="UP001139971"/>
    </source>
</evidence>
<dbReference type="AlphaFoldDB" id="A0A9X3YK94"/>
<dbReference type="SUPFAM" id="SSF63825">
    <property type="entry name" value="YWTD domain"/>
    <property type="match status" value="1"/>
</dbReference>
<accession>A0A9X3YK94</accession>
<dbReference type="RefSeq" id="WP_272841905.1">
    <property type="nucleotide sequence ID" value="NZ_JAOVZO020000014.1"/>
</dbReference>
<gene>
    <name evidence="3" type="ORF">OD750_009370</name>
</gene>
<organism evidence="3 4">
    <name type="scientific">Tahibacter soli</name>
    <dbReference type="NCBI Taxonomy" id="2983605"/>
    <lineage>
        <taxon>Bacteria</taxon>
        <taxon>Pseudomonadati</taxon>
        <taxon>Pseudomonadota</taxon>
        <taxon>Gammaproteobacteria</taxon>
        <taxon>Lysobacterales</taxon>
        <taxon>Rhodanobacteraceae</taxon>
        <taxon>Tahibacter</taxon>
    </lineage>
</organism>
<dbReference type="InterPro" id="IPR013783">
    <property type="entry name" value="Ig-like_fold"/>
</dbReference>
<evidence type="ECO:0000256" key="1">
    <source>
        <dbReference type="SAM" id="SignalP"/>
    </source>
</evidence>
<feature type="signal peptide" evidence="1">
    <location>
        <begin position="1"/>
        <end position="27"/>
    </location>
</feature>
<sequence length="794" mass="81661">MNPISRRLPTLLLPLLLAGAPTVPAFADTAPTRGTLTPDVQAARPVPAAAPGATPRSVHLLLGSVPAYALEMTLSFTRYYTAFDASAPTNFAAVGPPPPDPQLWTGTFVRNDFSKQYFVGNANRLTTISTADGTPEEIGDAVPPVEGEFWVGMKWDPVTDNVYAAACNHVVGVGCNLYTIDTVTAAVTPVAPIAGGSGDFVLMDLAINSVGEIYAINLVDPYDNYLVKVNKTTGDVDVIGPTGVNAAYAQGMDFDKRTDTLYWAAFGALGAGGAFQGQVYTVDTATGAVTHLGTTPNGGSEVWSLSIATSAPAQGASWNFDDVTAPALPAGWTTDASGAGTAFATQTAVFDGAPNAAYVPEPAAAGESSLYSPVVHAGANDELAFRHRWAHETSPYDGGVLEIAIDGAPFQDIVTAGGAFVSGGYTATLPACCGGNPLGARAAWAGGTRNTFLTTRVTLPAAAANRDVRFRWRFGTDSSSVAPAPNGWWIDSVTLGAAGPTGPAAALSANALTIDVEAGETRAERVTIANVGTAALNFTNATASSQCAMAGDAAWLTATPVAGTLAAGDSIDVWVAADASALAAGPHDGVLCVTTNDPAHPSFAVPVAATVTPPSAADTIFRDGFDGAGGNGGDIVASGPLNWPVPADIDGLAIDLVTGEHGPWREDFVADVNLYLATQAPSPSLYVYWYADMVANAAVGGVIDVNDTGAVRYSVLQRGRTVGPDGTIWYAQTSKQLENWTPGATGYLGFKFYNEATGQVNYGYVHLKAAAGNGYPATVLDYAYDRTGNAIVVP</sequence>
<keyword evidence="1" id="KW-0732">Signal</keyword>
<dbReference type="Gene3D" id="2.60.120.260">
    <property type="entry name" value="Galactose-binding domain-like"/>
    <property type="match status" value="1"/>
</dbReference>
<reference evidence="3" key="1">
    <citation type="submission" date="2023-02" db="EMBL/GenBank/DDBJ databases">
        <title>Tahibacter soli sp. nov. isolated from soil.</title>
        <authorList>
            <person name="Baek J.H."/>
            <person name="Lee J.K."/>
            <person name="Choi D.G."/>
            <person name="Jeon C.O."/>
        </authorList>
    </citation>
    <scope>NUCLEOTIDE SEQUENCE</scope>
    <source>
        <strain evidence="3">BL</strain>
    </source>
</reference>
<evidence type="ECO:0000313" key="3">
    <source>
        <dbReference type="EMBL" id="MDC8012755.1"/>
    </source>
</evidence>
<name>A0A9X3YK94_9GAMM</name>
<dbReference type="EMBL" id="JAOVZO020000014">
    <property type="protein sequence ID" value="MDC8012755.1"/>
    <property type="molecule type" value="Genomic_DNA"/>
</dbReference>
<feature type="domain" description="BACON" evidence="2">
    <location>
        <begin position="516"/>
        <end position="594"/>
    </location>
</feature>
<dbReference type="Gene3D" id="2.130.10.10">
    <property type="entry name" value="YVTN repeat-like/Quinoprotein amine dehydrogenase"/>
    <property type="match status" value="1"/>
</dbReference>